<proteinExistence type="predicted"/>
<evidence type="ECO:0000256" key="1">
    <source>
        <dbReference type="SAM" id="MobiDB-lite"/>
    </source>
</evidence>
<feature type="compositionally biased region" description="Polar residues" evidence="1">
    <location>
        <begin position="229"/>
        <end position="248"/>
    </location>
</feature>
<accession>A0A6A7B6P6</accession>
<keyword evidence="3" id="KW-1185">Reference proteome</keyword>
<evidence type="ECO:0000313" key="2">
    <source>
        <dbReference type="EMBL" id="KAF2850993.1"/>
    </source>
</evidence>
<feature type="region of interest" description="Disordered" evidence="1">
    <location>
        <begin position="227"/>
        <end position="250"/>
    </location>
</feature>
<reference evidence="2" key="1">
    <citation type="submission" date="2020-01" db="EMBL/GenBank/DDBJ databases">
        <authorList>
            <consortium name="DOE Joint Genome Institute"/>
            <person name="Haridas S."/>
            <person name="Albert R."/>
            <person name="Binder M."/>
            <person name="Bloem J."/>
            <person name="Labutti K."/>
            <person name="Salamov A."/>
            <person name="Andreopoulos B."/>
            <person name="Baker S.E."/>
            <person name="Barry K."/>
            <person name="Bills G."/>
            <person name="Bluhm B.H."/>
            <person name="Cannon C."/>
            <person name="Castanera R."/>
            <person name="Culley D.E."/>
            <person name="Daum C."/>
            <person name="Ezra D."/>
            <person name="Gonzalez J.B."/>
            <person name="Henrissat B."/>
            <person name="Kuo A."/>
            <person name="Liang C."/>
            <person name="Lipzen A."/>
            <person name="Lutzoni F."/>
            <person name="Magnuson J."/>
            <person name="Mondo S."/>
            <person name="Nolan M."/>
            <person name="Ohm R."/>
            <person name="Pangilinan J."/>
            <person name="Park H.-J."/>
            <person name="Ramirez L."/>
            <person name="Alfaro M."/>
            <person name="Sun H."/>
            <person name="Tritt A."/>
            <person name="Yoshinaga Y."/>
            <person name="Zwiers L.-H."/>
            <person name="Turgeon B.G."/>
            <person name="Goodwin S.B."/>
            <person name="Spatafora J.W."/>
            <person name="Crous P.W."/>
            <person name="Grigoriev I.V."/>
        </authorList>
    </citation>
    <scope>NUCLEOTIDE SEQUENCE</scope>
    <source>
        <strain evidence="2">IPT5</strain>
    </source>
</reference>
<feature type="compositionally biased region" description="Basic and acidic residues" evidence="1">
    <location>
        <begin position="189"/>
        <end position="201"/>
    </location>
</feature>
<protein>
    <submittedName>
        <fullName evidence="2">Uncharacterized protein</fullName>
    </submittedName>
</protein>
<feature type="region of interest" description="Disordered" evidence="1">
    <location>
        <begin position="189"/>
        <end position="215"/>
    </location>
</feature>
<evidence type="ECO:0000313" key="3">
    <source>
        <dbReference type="Proteomes" id="UP000799423"/>
    </source>
</evidence>
<dbReference type="Proteomes" id="UP000799423">
    <property type="component" value="Unassembled WGS sequence"/>
</dbReference>
<sequence length="277" mass="30977">MKRELADGWFTCNDSIDHKSTRSQTLGTLDSVRMVSRDISPHSVFREWLSPTVGNDTSSSSSESSTNTGRYSHTEEGDVAGMEDNLCSWLSSSESSNTKSHSSVCGPLSRVHNWCTRQLHGQALRFLRLSFQAFGDCPGRGFKPLGLQSGKAPEHCNASAPSQVNPPRRFCTRKSRSHARNDQAMLREHDASPTTRCDARTPIRKGSSYTPAVSGRSRWLRPAAEECSPQGNTEAGRSAQLQGTSVPRQMQLKRRFWSRISPNMRKHWNWHSKAENE</sequence>
<name>A0A6A7B6P6_9PLEO</name>
<dbReference type="EMBL" id="MU006304">
    <property type="protein sequence ID" value="KAF2850993.1"/>
    <property type="molecule type" value="Genomic_DNA"/>
</dbReference>
<dbReference type="AlphaFoldDB" id="A0A6A7B6P6"/>
<organism evidence="2 3">
    <name type="scientific">Plenodomus tracheiphilus IPT5</name>
    <dbReference type="NCBI Taxonomy" id="1408161"/>
    <lineage>
        <taxon>Eukaryota</taxon>
        <taxon>Fungi</taxon>
        <taxon>Dikarya</taxon>
        <taxon>Ascomycota</taxon>
        <taxon>Pezizomycotina</taxon>
        <taxon>Dothideomycetes</taxon>
        <taxon>Pleosporomycetidae</taxon>
        <taxon>Pleosporales</taxon>
        <taxon>Pleosporineae</taxon>
        <taxon>Leptosphaeriaceae</taxon>
        <taxon>Plenodomus</taxon>
    </lineage>
</organism>
<gene>
    <name evidence="2" type="ORF">T440DRAFT_478877</name>
</gene>
<feature type="region of interest" description="Disordered" evidence="1">
    <location>
        <begin position="50"/>
        <end position="76"/>
    </location>
</feature>